<dbReference type="Gene3D" id="3.30.1360.140">
    <property type="match status" value="1"/>
</dbReference>
<evidence type="ECO:0000256" key="4">
    <source>
        <dbReference type="ARBA" id="ARBA00022695"/>
    </source>
</evidence>
<dbReference type="InterPro" id="IPR007073">
    <property type="entry name" value="RNA_pol_Rpb1_7"/>
</dbReference>
<sequence length="305" mass="34840">MKKLEFDRVFSYNIDDECWNSTSYMLPEHIEDLRTIQEFCDVFDAEVNKLEADRYQLGTEIAIMGDNSVDKLQERLKVVLGTDPLSMEVQKNATLFFGILLRSTLASKRVLQEYRLTKEAFELVVGEIESRFLQPLVAPGEIIGCVAAQSIGEPATQMTLNTFHYADISEKNVTLGVPMLREIINGARKIKTPSISVYLSPEASKTKESAKNVQCALKYTTLRSVTHATEVWYDLDPMSTIIEEDMDFVKSYYEMSDEEVALEKITPWLLRIELNREMMVDKKLSMADIAKKINLEFDDDLTCIL</sequence>
<organism evidence="8 9">
    <name type="scientific">Hibiscus sabdariffa</name>
    <name type="common">roselle</name>
    <dbReference type="NCBI Taxonomy" id="183260"/>
    <lineage>
        <taxon>Eukaryota</taxon>
        <taxon>Viridiplantae</taxon>
        <taxon>Streptophyta</taxon>
        <taxon>Embryophyta</taxon>
        <taxon>Tracheophyta</taxon>
        <taxon>Spermatophyta</taxon>
        <taxon>Magnoliopsida</taxon>
        <taxon>eudicotyledons</taxon>
        <taxon>Gunneridae</taxon>
        <taxon>Pentapetalae</taxon>
        <taxon>rosids</taxon>
        <taxon>malvids</taxon>
        <taxon>Malvales</taxon>
        <taxon>Malvaceae</taxon>
        <taxon>Malvoideae</taxon>
        <taxon>Hibiscus</taxon>
    </lineage>
</organism>
<dbReference type="InterPro" id="IPR045867">
    <property type="entry name" value="DNA-dir_RpoC_beta_prime"/>
</dbReference>
<feature type="domain" description="RNA polymerase Rpb1" evidence="6">
    <location>
        <begin position="220"/>
        <end position="304"/>
    </location>
</feature>
<dbReference type="PANTHER" id="PTHR19376">
    <property type="entry name" value="DNA-DIRECTED RNA POLYMERASE"/>
    <property type="match status" value="1"/>
</dbReference>
<keyword evidence="3" id="KW-0808">Transferase</keyword>
<evidence type="ECO:0000313" key="9">
    <source>
        <dbReference type="Proteomes" id="UP001472677"/>
    </source>
</evidence>
<dbReference type="EC" id="2.7.7.6" evidence="1"/>
<proteinExistence type="predicted"/>
<dbReference type="PANTHER" id="PTHR19376:SF37">
    <property type="entry name" value="DNA-DIRECTED RNA POLYMERASE II SUBUNIT RPB1"/>
    <property type="match status" value="1"/>
</dbReference>
<protein>
    <recommendedName>
        <fullName evidence="1">DNA-directed RNA polymerase</fullName>
        <ecNumber evidence="1">2.7.7.6</ecNumber>
    </recommendedName>
</protein>
<comment type="caution">
    <text evidence="8">The sequence shown here is derived from an EMBL/GenBank/DDBJ whole genome shotgun (WGS) entry which is preliminary data.</text>
</comment>
<keyword evidence="2" id="KW-0240">DNA-directed RNA polymerase</keyword>
<evidence type="ECO:0000259" key="7">
    <source>
        <dbReference type="Pfam" id="PF04992"/>
    </source>
</evidence>
<dbReference type="EMBL" id="JBBPBM010000009">
    <property type="protein sequence ID" value="KAK8569281.1"/>
    <property type="molecule type" value="Genomic_DNA"/>
</dbReference>
<dbReference type="InterPro" id="IPR007075">
    <property type="entry name" value="RNA_pol_Rpb1_6"/>
</dbReference>
<evidence type="ECO:0000256" key="1">
    <source>
        <dbReference type="ARBA" id="ARBA00012418"/>
    </source>
</evidence>
<dbReference type="SUPFAM" id="SSF64484">
    <property type="entry name" value="beta and beta-prime subunits of DNA dependent RNA-polymerase"/>
    <property type="match status" value="1"/>
</dbReference>
<evidence type="ECO:0000259" key="6">
    <source>
        <dbReference type="Pfam" id="PF04990"/>
    </source>
</evidence>
<keyword evidence="9" id="KW-1185">Reference proteome</keyword>
<dbReference type="Proteomes" id="UP001472677">
    <property type="component" value="Unassembled WGS sequence"/>
</dbReference>
<evidence type="ECO:0000313" key="8">
    <source>
        <dbReference type="EMBL" id="KAK8569281.1"/>
    </source>
</evidence>
<evidence type="ECO:0000256" key="2">
    <source>
        <dbReference type="ARBA" id="ARBA00022478"/>
    </source>
</evidence>
<feature type="domain" description="RNA polymerase Rpb1" evidence="7">
    <location>
        <begin position="68"/>
        <end position="134"/>
    </location>
</feature>
<reference evidence="8 9" key="1">
    <citation type="journal article" date="2024" name="G3 (Bethesda)">
        <title>Genome assembly of Hibiscus sabdariffa L. provides insights into metabolisms of medicinal natural products.</title>
        <authorList>
            <person name="Kim T."/>
        </authorList>
    </citation>
    <scope>NUCLEOTIDE SEQUENCE [LARGE SCALE GENOMIC DNA]</scope>
    <source>
        <strain evidence="8">TK-2024</strain>
        <tissue evidence="8">Old leaves</tissue>
    </source>
</reference>
<keyword evidence="4" id="KW-0548">Nucleotidyltransferase</keyword>
<keyword evidence="5" id="KW-0804">Transcription</keyword>
<evidence type="ECO:0000256" key="5">
    <source>
        <dbReference type="ARBA" id="ARBA00023163"/>
    </source>
</evidence>
<dbReference type="Pfam" id="PF04992">
    <property type="entry name" value="RNA_pol_Rpb1_6"/>
    <property type="match status" value="1"/>
</dbReference>
<dbReference type="InterPro" id="IPR038593">
    <property type="entry name" value="RNA_pol_Rpb1_7_sf"/>
</dbReference>
<gene>
    <name evidence="8" type="ORF">V6N12_007811</name>
</gene>
<accession>A0ABR2F2U0</accession>
<evidence type="ECO:0000256" key="3">
    <source>
        <dbReference type="ARBA" id="ARBA00022679"/>
    </source>
</evidence>
<dbReference type="Pfam" id="PF04990">
    <property type="entry name" value="RNA_pol_Rpb1_7"/>
    <property type="match status" value="1"/>
</dbReference>
<name>A0ABR2F2U0_9ROSI</name>